<dbReference type="InterPro" id="IPR037110">
    <property type="entry name" value="Betagal_dom2_sf"/>
</dbReference>
<dbReference type="InterPro" id="IPR025972">
    <property type="entry name" value="BetaGal_dom3"/>
</dbReference>
<dbReference type="Gene3D" id="2.60.120.260">
    <property type="entry name" value="Galactose-binding domain-like"/>
    <property type="match status" value="2"/>
</dbReference>
<dbReference type="Pfam" id="PF10435">
    <property type="entry name" value="BetaGal_dom2"/>
    <property type="match status" value="1"/>
</dbReference>
<dbReference type="SUPFAM" id="SSF51011">
    <property type="entry name" value="Glycosyl hydrolase domain"/>
    <property type="match status" value="1"/>
</dbReference>
<name>A0AAE0JYA2_9PEZI</name>
<feature type="signal peptide" evidence="9">
    <location>
        <begin position="1"/>
        <end position="30"/>
    </location>
</feature>
<feature type="domain" description="Beta-galactosidase" evidence="10">
    <location>
        <begin position="405"/>
        <end position="586"/>
    </location>
</feature>
<dbReference type="FunFam" id="2.102.20.10:FF:000001">
    <property type="entry name" value="Beta-galactosidase A"/>
    <property type="match status" value="1"/>
</dbReference>
<dbReference type="PRINTS" id="PR00742">
    <property type="entry name" value="GLHYDRLASE35"/>
</dbReference>
<dbReference type="Pfam" id="PF01301">
    <property type="entry name" value="Glyco_hydro_35"/>
    <property type="match status" value="1"/>
</dbReference>
<evidence type="ECO:0000256" key="4">
    <source>
        <dbReference type="ARBA" id="ARBA00022729"/>
    </source>
</evidence>
<dbReference type="Pfam" id="PF13363">
    <property type="entry name" value="BetaGal_dom3"/>
    <property type="match status" value="1"/>
</dbReference>
<keyword evidence="5 11" id="KW-0378">Hydrolase</keyword>
<gene>
    <name evidence="11" type="ORF">B0T24DRAFT_723799</name>
</gene>
<evidence type="ECO:0000259" key="10">
    <source>
        <dbReference type="SMART" id="SM01029"/>
    </source>
</evidence>
<evidence type="ECO:0000256" key="1">
    <source>
        <dbReference type="ARBA" id="ARBA00001412"/>
    </source>
</evidence>
<proteinExistence type="inferred from homology"/>
<dbReference type="PANTHER" id="PTHR23421">
    <property type="entry name" value="BETA-GALACTOSIDASE RELATED"/>
    <property type="match status" value="1"/>
</dbReference>
<dbReference type="FunFam" id="3.20.20.80:FF:000040">
    <property type="entry name" value="Beta-galactosidase A"/>
    <property type="match status" value="1"/>
</dbReference>
<organism evidence="11 12">
    <name type="scientific">Lasiosphaeria ovina</name>
    <dbReference type="NCBI Taxonomy" id="92902"/>
    <lineage>
        <taxon>Eukaryota</taxon>
        <taxon>Fungi</taxon>
        <taxon>Dikarya</taxon>
        <taxon>Ascomycota</taxon>
        <taxon>Pezizomycotina</taxon>
        <taxon>Sordariomycetes</taxon>
        <taxon>Sordariomycetidae</taxon>
        <taxon>Sordariales</taxon>
        <taxon>Lasiosphaeriaceae</taxon>
        <taxon>Lasiosphaeria</taxon>
    </lineage>
</organism>
<sequence>MQLPTPWRLGIAPWLFSFAILLPVLQFVLGSQDSWPTLGNGLQQTIQWDHYSLVINGERIFLFGGEMHPFRVPVPEVWEDVLQKIKAAGMRMVSIYTHWGFHAPTPGKVDFDTGAHNLTRFLEMARDIGLYVLVRPGPYINGELNAGGMALWATTGAYGDVRSNGTAYTEAWTPYQDGMAQLVKAFQLTENGTVIMYQIENEYANQWRDVGAKTPNPEAVSYMEKLEENARRNGIVVPTIHNAPGQGGRSWSRDYDTGHAGGDVDIYGLDSYPQCWSCVTEDCGTIKDFAIADYWDHFQQVSPRQPPMMPEFQGGAMNPWDGPAGGCKERTGPEFVNFYYRDTIAQKVTTLNLYMIYGGTNWGWLAAPFIGTSYDYSAAIAEDRSIDAKYYEIKNLGLFTRVAHELAFTERVGNGTAYTNNTAIFVTELRNTDTGAAFYVLRHAITSSTSTEYFMLYVNTSAGNFMVPQIEGATVLSGYESRITAVDFHFGNNTLIYSTAEVLTYAIIDGHSTLVLWVPTGLSAEFYLQGVVNGTISAHAGAQGITFDKRDKGVVVGFTQPEGMFVLDFDTGVRVVLVDRKTAYKFWAPALTKDPKVPVNQTALVIGPYLVRSAALDTDTICIFGDSNGTTPIPIQVFTTAATSKIRWNGKDLATTRTAHGTLQATILPPAAFTLPKLGPWKSQDSLPERRPAYSDSSLAWADANHMTTPSATKGTTPYLYADEYGFHTGVRLWRGYFASTAASIVTGAFVSVQGGTAHAWSAFLNGQLVASFLGDASMPIGNLTISFPSGALYDSDKDGRENVLLVMHDDTGHDELNAALNPRGIFNATLFGSGSGGARRQFSRWKVAGTAGGASGVALDPVRTLYNEGGLTAERLGWHLPGFDDSLWPAGSPREHSADAGVRFYRTALDLAVPDGLDVSLAFRFVTPPSNSTAYRAYLYVNGYQFGRFYPAIASEDTFPVPPGVLDYSGDNVVAVAVWAQTELGAAVDVELVLRYAVGSSFSTKFDGAYLRPGWGRERLLYA</sequence>
<comment type="caution">
    <text evidence="11">The sequence shown here is derived from an EMBL/GenBank/DDBJ whole genome shotgun (WGS) entry which is preliminary data.</text>
</comment>
<dbReference type="InterPro" id="IPR001944">
    <property type="entry name" value="Glycoside_Hdrlase_35"/>
</dbReference>
<evidence type="ECO:0000256" key="8">
    <source>
        <dbReference type="RuleBase" id="RU003679"/>
    </source>
</evidence>
<dbReference type="Pfam" id="PF13364">
    <property type="entry name" value="BetaGal_ABD2"/>
    <property type="match status" value="2"/>
</dbReference>
<keyword evidence="6" id="KW-0325">Glycoprotein</keyword>
<dbReference type="EC" id="3.2.1.23" evidence="3"/>
<evidence type="ECO:0000256" key="3">
    <source>
        <dbReference type="ARBA" id="ARBA00012756"/>
    </source>
</evidence>
<dbReference type="Gene3D" id="3.20.20.80">
    <property type="entry name" value="Glycosidases"/>
    <property type="match status" value="1"/>
</dbReference>
<evidence type="ECO:0000313" key="11">
    <source>
        <dbReference type="EMBL" id="KAK3366220.1"/>
    </source>
</evidence>
<dbReference type="SUPFAM" id="SSF51445">
    <property type="entry name" value="(Trans)glycosidases"/>
    <property type="match status" value="1"/>
</dbReference>
<dbReference type="InterPro" id="IPR036833">
    <property type="entry name" value="BetaGal_dom3_sf"/>
</dbReference>
<evidence type="ECO:0000256" key="9">
    <source>
        <dbReference type="SAM" id="SignalP"/>
    </source>
</evidence>
<evidence type="ECO:0000256" key="5">
    <source>
        <dbReference type="ARBA" id="ARBA00022801"/>
    </source>
</evidence>
<dbReference type="AlphaFoldDB" id="A0AAE0JYA2"/>
<dbReference type="Proteomes" id="UP001287356">
    <property type="component" value="Unassembled WGS sequence"/>
</dbReference>
<dbReference type="GO" id="GO:0005975">
    <property type="term" value="P:carbohydrate metabolic process"/>
    <property type="evidence" value="ECO:0007669"/>
    <property type="project" value="InterPro"/>
</dbReference>
<keyword evidence="7" id="KW-0326">Glycosidase</keyword>
<evidence type="ECO:0000256" key="6">
    <source>
        <dbReference type="ARBA" id="ARBA00023180"/>
    </source>
</evidence>
<evidence type="ECO:0000256" key="2">
    <source>
        <dbReference type="ARBA" id="ARBA00009809"/>
    </source>
</evidence>
<keyword evidence="4 9" id="KW-0732">Signal</keyword>
<dbReference type="SUPFAM" id="SSF49785">
    <property type="entry name" value="Galactose-binding domain-like"/>
    <property type="match status" value="2"/>
</dbReference>
<dbReference type="Gene3D" id="2.60.390.10">
    <property type="entry name" value="Beta-galactosidase, domain 3"/>
    <property type="match status" value="1"/>
</dbReference>
<dbReference type="Gene3D" id="2.102.20.10">
    <property type="entry name" value="Beta-galactosidase, domain 2"/>
    <property type="match status" value="1"/>
</dbReference>
<dbReference type="SMART" id="SM01029">
    <property type="entry name" value="BetaGal_dom2"/>
    <property type="match status" value="1"/>
</dbReference>
<dbReference type="InterPro" id="IPR018954">
    <property type="entry name" value="Betagal_dom2"/>
</dbReference>
<dbReference type="EMBL" id="JAULSN010000008">
    <property type="protein sequence ID" value="KAK3366220.1"/>
    <property type="molecule type" value="Genomic_DNA"/>
</dbReference>
<dbReference type="SUPFAM" id="SSF117100">
    <property type="entry name" value="Beta-galactosidase LacA, domain 3"/>
    <property type="match status" value="1"/>
</dbReference>
<protein>
    <recommendedName>
        <fullName evidence="3">beta-galactosidase</fullName>
        <ecNumber evidence="3">3.2.1.23</ecNumber>
    </recommendedName>
</protein>
<reference evidence="11" key="2">
    <citation type="submission" date="2023-06" db="EMBL/GenBank/DDBJ databases">
        <authorList>
            <consortium name="Lawrence Berkeley National Laboratory"/>
            <person name="Haridas S."/>
            <person name="Hensen N."/>
            <person name="Bonometti L."/>
            <person name="Westerberg I."/>
            <person name="Brannstrom I.O."/>
            <person name="Guillou S."/>
            <person name="Cros-Aarteil S."/>
            <person name="Calhoun S."/>
            <person name="Kuo A."/>
            <person name="Mondo S."/>
            <person name="Pangilinan J."/>
            <person name="Riley R."/>
            <person name="Labutti K."/>
            <person name="Andreopoulos B."/>
            <person name="Lipzen A."/>
            <person name="Chen C."/>
            <person name="Yanf M."/>
            <person name="Daum C."/>
            <person name="Ng V."/>
            <person name="Clum A."/>
            <person name="Steindorff A."/>
            <person name="Ohm R."/>
            <person name="Martin F."/>
            <person name="Silar P."/>
            <person name="Natvig D."/>
            <person name="Lalanne C."/>
            <person name="Gautier V."/>
            <person name="Ament-Velasquez S.L."/>
            <person name="Kruys A."/>
            <person name="Hutchinson M.I."/>
            <person name="Powell A.J."/>
            <person name="Barry K."/>
            <person name="Miller A.N."/>
            <person name="Grigoriev I.V."/>
            <person name="Debuchy R."/>
            <person name="Gladieux P."/>
            <person name="Thoren M.H."/>
            <person name="Johannesson H."/>
        </authorList>
    </citation>
    <scope>NUCLEOTIDE SEQUENCE</scope>
    <source>
        <strain evidence="11">CBS 958.72</strain>
    </source>
</reference>
<accession>A0AAE0JYA2</accession>
<reference evidence="11" key="1">
    <citation type="journal article" date="2023" name="Mol. Phylogenet. Evol.">
        <title>Genome-scale phylogeny and comparative genomics of the fungal order Sordariales.</title>
        <authorList>
            <person name="Hensen N."/>
            <person name="Bonometti L."/>
            <person name="Westerberg I."/>
            <person name="Brannstrom I.O."/>
            <person name="Guillou S."/>
            <person name="Cros-Aarteil S."/>
            <person name="Calhoun S."/>
            <person name="Haridas S."/>
            <person name="Kuo A."/>
            <person name="Mondo S."/>
            <person name="Pangilinan J."/>
            <person name="Riley R."/>
            <person name="LaButti K."/>
            <person name="Andreopoulos B."/>
            <person name="Lipzen A."/>
            <person name="Chen C."/>
            <person name="Yan M."/>
            <person name="Daum C."/>
            <person name="Ng V."/>
            <person name="Clum A."/>
            <person name="Steindorff A."/>
            <person name="Ohm R.A."/>
            <person name="Martin F."/>
            <person name="Silar P."/>
            <person name="Natvig D.O."/>
            <person name="Lalanne C."/>
            <person name="Gautier V."/>
            <person name="Ament-Velasquez S.L."/>
            <person name="Kruys A."/>
            <person name="Hutchinson M.I."/>
            <person name="Powell A.J."/>
            <person name="Barry K."/>
            <person name="Miller A.N."/>
            <person name="Grigoriev I.V."/>
            <person name="Debuchy R."/>
            <person name="Gladieux P."/>
            <person name="Hiltunen Thoren M."/>
            <person name="Johannesson H."/>
        </authorList>
    </citation>
    <scope>NUCLEOTIDE SEQUENCE</scope>
    <source>
        <strain evidence="11">CBS 958.72</strain>
    </source>
</reference>
<evidence type="ECO:0000313" key="12">
    <source>
        <dbReference type="Proteomes" id="UP001287356"/>
    </source>
</evidence>
<dbReference type="InterPro" id="IPR008979">
    <property type="entry name" value="Galactose-bd-like_sf"/>
</dbReference>
<keyword evidence="12" id="KW-1185">Reference proteome</keyword>
<feature type="chain" id="PRO_5042134301" description="beta-galactosidase" evidence="9">
    <location>
        <begin position="31"/>
        <end position="1024"/>
    </location>
</feature>
<dbReference type="InterPro" id="IPR031330">
    <property type="entry name" value="Gly_Hdrlase_35_cat"/>
</dbReference>
<comment type="catalytic activity">
    <reaction evidence="1">
        <text>Hydrolysis of terminal non-reducing beta-D-galactose residues in beta-D-galactosides.</text>
        <dbReference type="EC" id="3.2.1.23"/>
    </reaction>
</comment>
<evidence type="ECO:0000256" key="7">
    <source>
        <dbReference type="ARBA" id="ARBA00023295"/>
    </source>
</evidence>
<dbReference type="InterPro" id="IPR025300">
    <property type="entry name" value="BetaGal_jelly_roll_dom"/>
</dbReference>
<dbReference type="GO" id="GO:0004565">
    <property type="term" value="F:beta-galactosidase activity"/>
    <property type="evidence" value="ECO:0007669"/>
    <property type="project" value="UniProtKB-EC"/>
</dbReference>
<dbReference type="InterPro" id="IPR017853">
    <property type="entry name" value="GH"/>
</dbReference>
<comment type="similarity">
    <text evidence="2 8">Belongs to the glycosyl hydrolase 35 family.</text>
</comment>